<dbReference type="KEGG" id="scm:SCHCO_02602164"/>
<feature type="compositionally biased region" description="Basic residues" evidence="1">
    <location>
        <begin position="752"/>
        <end position="762"/>
    </location>
</feature>
<feature type="region of interest" description="Disordered" evidence="1">
    <location>
        <begin position="712"/>
        <end position="806"/>
    </location>
</feature>
<dbReference type="OMA" id="EYACEAS"/>
<dbReference type="GeneID" id="9590807"/>
<accession>D8QD89</accession>
<sequence length="1484" mass="162150">MTVVNPLRYALSAGDNIAWTATQEKQILKDVPWNDIGQSDEQAGQEDNQVKQKTRGESLDAESFIARTYLQYLWLPESIMPLHGFLHALRRITYASPDDNNTPHPLHALIEPLLLTARSAAHKYHTELTAILAEGGGAGEAEEAMMWFAYEHEKHEAASSGQASGGQQHRSSSQQSNNPEPNEDADAQWQTRWLNRMERREAQIQILLYLFKLSLPPSPSADPIASPAKKHAAAMQQDILLSPRKRRRVEPANDKSASQDKVASVSTPSQTFPRKRRRKSPEPAPLAPEVYLEAFMDKLSMWQLVRGLEDGRPAVDSMPAGLRAKASKGGQVGNGKARQDDERDWMQVFCEDVVEPLFKSTLPELCALLRSKVFPHSPFSDEESEDEGVFGGSQAQRGRSETQRGRSQTYDDDVFAGSQAQRVRSQTYDEDDPFGSQAFDDPFDSYSTRSQTHDDRSDRARSKSRASSFGDRLSSDPDEWQDDEETSLAQEEADRAAGAGVKRKREISREVSMSRILRPGRSARVQGEAAGSRGVTPGSRGLTPGSRGLTPGVSGRSLTPMVEDTRAKEKAKKEKELGSVLTSIMEPEPSAPAPIGTSEMGSITPCPAPSVAEGAEALSTSTTSESAALRITIPSSDSSRRKQWKARPTAIQPPANPSKLSAPLPTRRPRGRPMGSTTKRKDAPIASRKVVSRVNAVASSSAVTLDALDGPQPAWRIISPAPRESGAPDPSASEPLGPSASGPLDPAALPSARRRTDLHKRKAEPVPTDDAPRKRRREGPAATSTASEDGPRWLPPRLGPTRTMPSAQDGLTCAAELRPRIWASNKADLHAVLPELFGTKPTSTPISTMVDYMPVIVLDEERIQVSVDQGSPLCCKLTISRKFSCDGAALPHLAPDGLEMATLPRIPLTPCTERHSEPESMTETIQANDARSSLPSGAEHASEHLTAVPTQLEIQESQGAPEAETVHGLAVPEDPLTEGDELKYPPSMTTKLPIVPLVYASEILTALWHHALSDFQPLDARVLDEVTPGGDLAVAQIENPPCQMEKTSIPEMQLPKYLPPDIAALQEAWIQQYPVLLVASRATLATCWHVLVPEEYAYCFLGLFHLAEMQDKIARGPDGEPFTAVDRGGRTNGSVQWTMTLRWVGGGERFLGNEDLRRPWWVPDQLPTHAPTPTTVDDSSELPSATSTSQQLGPSTTGADDPPSDSMAAMARTWLSYLSPAAMSVFPGDRDPDPSISEDDRGVYPVSFVPREEAAASPDFEPADQKPTYVGYALRLDDVRDPRDTLPLAQPVSVYPSGVQSFMAEAEDGMRIVEVRESRQMPVKELGSAMPSALAEAITSEKDEPTVVDDPMDIYESASRVGTLLATHIFTCNMRSLQSNADQLFLDVQRYADLRRSRVSDNIFRCELSVAPVSSEGGQQTMSNEEKVTTTESLARRLHNHLIDRAYEYTDEETNFPIRRLFCIAGIGAGSRKVRIHSSLAFAA</sequence>
<organism evidence="4">
    <name type="scientific">Schizophyllum commune (strain H4-8 / FGSC 9210)</name>
    <name type="common">Split gill fungus</name>
    <dbReference type="NCBI Taxonomy" id="578458"/>
    <lineage>
        <taxon>Eukaryota</taxon>
        <taxon>Fungi</taxon>
        <taxon>Dikarya</taxon>
        <taxon>Basidiomycota</taxon>
        <taxon>Agaricomycotina</taxon>
        <taxon>Agaricomycetes</taxon>
        <taxon>Agaricomycetidae</taxon>
        <taxon>Agaricales</taxon>
        <taxon>Schizophyllaceae</taxon>
        <taxon>Schizophyllum</taxon>
    </lineage>
</organism>
<gene>
    <name evidence="3" type="ORF">SCHCODRAFT_236877</name>
</gene>
<dbReference type="Gene3D" id="1.20.58.2130">
    <property type="match status" value="1"/>
</dbReference>
<feature type="compositionally biased region" description="Low complexity" evidence="1">
    <location>
        <begin position="615"/>
        <end position="629"/>
    </location>
</feature>
<dbReference type="eggNOG" id="ENOG502SBY0">
    <property type="taxonomic scope" value="Eukaryota"/>
</dbReference>
<feature type="compositionally biased region" description="Polar residues" evidence="1">
    <location>
        <begin position="36"/>
        <end position="47"/>
    </location>
</feature>
<keyword evidence="4" id="KW-1185">Reference proteome</keyword>
<feature type="region of interest" description="Disordered" evidence="1">
    <location>
        <begin position="156"/>
        <end position="186"/>
    </location>
</feature>
<dbReference type="STRING" id="578458.D8QD89"/>
<evidence type="ECO:0000256" key="1">
    <source>
        <dbReference type="SAM" id="MobiDB-lite"/>
    </source>
</evidence>
<reference evidence="3 4" key="1">
    <citation type="journal article" date="2010" name="Nat. Biotechnol.">
        <title>Genome sequence of the model mushroom Schizophyllum commune.</title>
        <authorList>
            <person name="Ohm R.A."/>
            <person name="de Jong J.F."/>
            <person name="Lugones L.G."/>
            <person name="Aerts A."/>
            <person name="Kothe E."/>
            <person name="Stajich J.E."/>
            <person name="de Vries R.P."/>
            <person name="Record E."/>
            <person name="Levasseur A."/>
            <person name="Baker S.E."/>
            <person name="Bartholomew K.A."/>
            <person name="Coutinho P.M."/>
            <person name="Erdmann S."/>
            <person name="Fowler T.J."/>
            <person name="Gathman A.C."/>
            <person name="Lombard V."/>
            <person name="Henrissat B."/>
            <person name="Knabe N."/>
            <person name="Kuees U."/>
            <person name="Lilly W.W."/>
            <person name="Lindquist E."/>
            <person name="Lucas S."/>
            <person name="Magnuson J.K."/>
            <person name="Piumi F."/>
            <person name="Raudaskoski M."/>
            <person name="Salamov A."/>
            <person name="Schmutz J."/>
            <person name="Schwarze F.W.M.R."/>
            <person name="vanKuyk P.A."/>
            <person name="Horton J.S."/>
            <person name="Grigoriev I.V."/>
            <person name="Woesten H.A.B."/>
        </authorList>
    </citation>
    <scope>NUCLEOTIDE SEQUENCE [LARGE SCALE GENOMIC DNA]</scope>
    <source>
        <strain evidence="4">H4-8 / FGSC 9210</strain>
    </source>
</reference>
<evidence type="ECO:0000313" key="4">
    <source>
        <dbReference type="Proteomes" id="UP000007431"/>
    </source>
</evidence>
<dbReference type="InParanoid" id="D8QD89"/>
<dbReference type="InterPro" id="IPR013948">
    <property type="entry name" value="DNA_replication_reg_Sld3_C"/>
</dbReference>
<feature type="compositionally biased region" description="Acidic residues" evidence="1">
    <location>
        <begin position="476"/>
        <end position="486"/>
    </location>
</feature>
<dbReference type="HOGENOM" id="CLU_249499_0_0_1"/>
<feature type="region of interest" description="Disordered" evidence="1">
    <location>
        <begin position="35"/>
        <end position="56"/>
    </location>
</feature>
<feature type="compositionally biased region" description="Polar residues" evidence="1">
    <location>
        <begin position="1171"/>
        <end position="1198"/>
    </location>
</feature>
<protein>
    <recommendedName>
        <fullName evidence="2">DNA replication regulator Sld3 C-terminal domain-containing protein</fullName>
    </recommendedName>
</protein>
<dbReference type="RefSeq" id="XP_003028535.1">
    <property type="nucleotide sequence ID" value="XM_003028489.1"/>
</dbReference>
<name>D8QD89_SCHCM</name>
<feature type="compositionally biased region" description="Low complexity" evidence="1">
    <location>
        <begin position="158"/>
        <end position="180"/>
    </location>
</feature>
<feature type="compositionally biased region" description="Basic and acidic residues" evidence="1">
    <location>
        <begin position="451"/>
        <end position="461"/>
    </location>
</feature>
<feature type="region of interest" description="Disordered" evidence="1">
    <location>
        <begin position="1164"/>
        <end position="1206"/>
    </location>
</feature>
<feature type="domain" description="DNA replication regulator Sld3 C-terminal" evidence="2">
    <location>
        <begin position="96"/>
        <end position="518"/>
    </location>
</feature>
<dbReference type="VEuPathDB" id="FungiDB:SCHCODRAFT_02602164"/>
<dbReference type="OrthoDB" id="2678679at2759"/>
<feature type="region of interest" description="Disordered" evidence="1">
    <location>
        <begin position="240"/>
        <end position="284"/>
    </location>
</feature>
<dbReference type="EMBL" id="GL377310">
    <property type="protein sequence ID" value="EFI93632.1"/>
    <property type="molecule type" value="Genomic_DNA"/>
</dbReference>
<feature type="compositionally biased region" description="Polar residues" evidence="1">
    <location>
        <begin position="255"/>
        <end position="272"/>
    </location>
</feature>
<dbReference type="Pfam" id="PF08639">
    <property type="entry name" value="Sld3_STD"/>
    <property type="match status" value="1"/>
</dbReference>
<feature type="region of interest" description="Disordered" evidence="1">
    <location>
        <begin position="377"/>
        <end position="687"/>
    </location>
</feature>
<feature type="compositionally biased region" description="Basic and acidic residues" evidence="1">
    <location>
        <begin position="563"/>
        <end position="577"/>
    </location>
</feature>
<evidence type="ECO:0000313" key="3">
    <source>
        <dbReference type="EMBL" id="EFI93632.1"/>
    </source>
</evidence>
<dbReference type="Proteomes" id="UP000007431">
    <property type="component" value="Unassembled WGS sequence"/>
</dbReference>
<evidence type="ECO:0000259" key="2">
    <source>
        <dbReference type="Pfam" id="PF08639"/>
    </source>
</evidence>
<proteinExistence type="predicted"/>